<dbReference type="PANTHER" id="PTHR12318">
    <property type="entry name" value="TESTOSTERONE-REGULATED PROTEIN RP2"/>
    <property type="match status" value="1"/>
</dbReference>
<keyword evidence="6" id="KW-0464">Manganese</keyword>
<comment type="cofactor">
    <cofactor evidence="1">
        <name>Mn(2+)</name>
        <dbReference type="ChEBI" id="CHEBI:29035"/>
    </cofactor>
</comment>
<dbReference type="RefSeq" id="WP_201082930.1">
    <property type="nucleotide sequence ID" value="NZ_CP067422.1"/>
</dbReference>
<proteinExistence type="predicted"/>
<keyword evidence="4 9" id="KW-0378">Hydrolase</keyword>
<dbReference type="InterPro" id="IPR015797">
    <property type="entry name" value="NUDIX_hydrolase-like_dom_sf"/>
</dbReference>
<keyword evidence="10" id="KW-1185">Reference proteome</keyword>
<evidence type="ECO:0000259" key="8">
    <source>
        <dbReference type="PROSITE" id="PS51462"/>
    </source>
</evidence>
<dbReference type="Gene3D" id="3.90.79.10">
    <property type="entry name" value="Nucleoside Triphosphate Pyrophosphohydrolase"/>
    <property type="match status" value="1"/>
</dbReference>
<comment type="cofactor">
    <cofactor evidence="2">
        <name>Mg(2+)</name>
        <dbReference type="ChEBI" id="CHEBI:18420"/>
    </cofactor>
</comment>
<dbReference type="CDD" id="cd18870">
    <property type="entry name" value="NUDIX_AcylCoAdiphos_Nudt19"/>
    <property type="match status" value="1"/>
</dbReference>
<evidence type="ECO:0000256" key="6">
    <source>
        <dbReference type="ARBA" id="ARBA00023211"/>
    </source>
</evidence>
<evidence type="ECO:0000313" key="9">
    <source>
        <dbReference type="EMBL" id="QQP93387.1"/>
    </source>
</evidence>
<keyword evidence="9" id="KW-0614">Plasmid</keyword>
<evidence type="ECO:0000256" key="5">
    <source>
        <dbReference type="ARBA" id="ARBA00022842"/>
    </source>
</evidence>
<accession>A0ABX7BG62</accession>
<dbReference type="SUPFAM" id="SSF55811">
    <property type="entry name" value="Nudix"/>
    <property type="match status" value="1"/>
</dbReference>
<keyword evidence="3" id="KW-0479">Metal-binding</keyword>
<dbReference type="PROSITE" id="PS51462">
    <property type="entry name" value="NUDIX"/>
    <property type="match status" value="1"/>
</dbReference>
<evidence type="ECO:0000313" key="10">
    <source>
        <dbReference type="Proteomes" id="UP000595197"/>
    </source>
</evidence>
<dbReference type="InterPro" id="IPR039121">
    <property type="entry name" value="NUDT19"/>
</dbReference>
<dbReference type="PANTHER" id="PTHR12318:SF0">
    <property type="entry name" value="ACYL-COENZYME A DIPHOSPHATASE NUDT19"/>
    <property type="match status" value="1"/>
</dbReference>
<evidence type="ECO:0000256" key="2">
    <source>
        <dbReference type="ARBA" id="ARBA00001946"/>
    </source>
</evidence>
<feature type="compositionally biased region" description="Basic and acidic residues" evidence="7">
    <location>
        <begin position="1"/>
        <end position="17"/>
    </location>
</feature>
<name>A0ABX7BG62_9PROT</name>
<dbReference type="EMBL" id="CP067422">
    <property type="protein sequence ID" value="QQP93387.1"/>
    <property type="molecule type" value="Genomic_DNA"/>
</dbReference>
<reference evidence="9" key="1">
    <citation type="submission" date="2021-02" db="EMBL/GenBank/DDBJ databases">
        <title>Skermanella TT6 skin isolate.</title>
        <authorList>
            <person name="Lee K."/>
            <person name="Ganzorig M."/>
        </authorList>
    </citation>
    <scope>NUCLEOTIDE SEQUENCE</scope>
    <source>
        <strain evidence="9">TT6</strain>
    </source>
</reference>
<geneLocation type="plasmid" evidence="9 10">
    <name>pTT6-2</name>
</geneLocation>
<dbReference type="Proteomes" id="UP000595197">
    <property type="component" value="Plasmid pTT6-2"/>
</dbReference>
<feature type="domain" description="Nudix hydrolase" evidence="8">
    <location>
        <begin position="21"/>
        <end position="212"/>
    </location>
</feature>
<organism evidence="9 10">
    <name type="scientific">Skermanella cutis</name>
    <dbReference type="NCBI Taxonomy" id="2775420"/>
    <lineage>
        <taxon>Bacteria</taxon>
        <taxon>Pseudomonadati</taxon>
        <taxon>Pseudomonadota</taxon>
        <taxon>Alphaproteobacteria</taxon>
        <taxon>Rhodospirillales</taxon>
        <taxon>Azospirillaceae</taxon>
        <taxon>Skermanella</taxon>
    </lineage>
</organism>
<sequence length="272" mass="28694">MQRIRKAPDKAPDKAPETRSAPRPAATLILLRDAPGGLETLMIERHAGLGFAPGALVFPGGCLAAEDRGSSGSSGGGLHPARLAAIRETFEECGILLARRRHDGALPDPARCADLAARYRARLLSGDITFGALLEAEGLIPAADRLVPFGHWVTPSVRPRRFDTVFFIAAASPGQQAQPDGSEIVSCRWGRPAEILGEADAGAARLIFATRMNLMRLAASRTVAEAVEAAMRQPLVRIVPEWIETPGGAELRIPHGAGYGPCVVPAVPADLG</sequence>
<gene>
    <name evidence="9" type="ORF">IGS68_32700</name>
</gene>
<evidence type="ECO:0000256" key="3">
    <source>
        <dbReference type="ARBA" id="ARBA00022723"/>
    </source>
</evidence>
<protein>
    <submittedName>
        <fullName evidence="9">NUDIX hydrolase</fullName>
    </submittedName>
</protein>
<dbReference type="GO" id="GO:0016787">
    <property type="term" value="F:hydrolase activity"/>
    <property type="evidence" value="ECO:0007669"/>
    <property type="project" value="UniProtKB-KW"/>
</dbReference>
<feature type="region of interest" description="Disordered" evidence="7">
    <location>
        <begin position="1"/>
        <end position="25"/>
    </location>
</feature>
<evidence type="ECO:0000256" key="1">
    <source>
        <dbReference type="ARBA" id="ARBA00001936"/>
    </source>
</evidence>
<evidence type="ECO:0000256" key="4">
    <source>
        <dbReference type="ARBA" id="ARBA00022801"/>
    </source>
</evidence>
<keyword evidence="5" id="KW-0460">Magnesium</keyword>
<dbReference type="InterPro" id="IPR000086">
    <property type="entry name" value="NUDIX_hydrolase_dom"/>
</dbReference>
<evidence type="ECO:0000256" key="7">
    <source>
        <dbReference type="SAM" id="MobiDB-lite"/>
    </source>
</evidence>